<protein>
    <submittedName>
        <fullName evidence="15">Inter-alpha-trypsin inhibitor heavy chain H4</fullName>
    </submittedName>
</protein>
<evidence type="ECO:0000259" key="13">
    <source>
        <dbReference type="PROSITE" id="PS50234"/>
    </source>
</evidence>
<feature type="disulfide bond" evidence="9">
    <location>
        <begin position="762"/>
        <end position="789"/>
    </location>
</feature>
<dbReference type="Pfam" id="PF00431">
    <property type="entry name" value="CUB"/>
    <property type="match status" value="1"/>
</dbReference>
<dbReference type="PROSITE" id="PS01180">
    <property type="entry name" value="CUB"/>
    <property type="match status" value="1"/>
</dbReference>
<dbReference type="InterPro" id="IPR013694">
    <property type="entry name" value="VIT"/>
</dbReference>
<sequence>MEQSMAIVKFFVFAMLVVASDAFIAGRFDNDVAPLVRNRRSSENGFATITQFHVKSLVTTRYARVRVTSVVRNDAEVAKAVSVEMRLPKAAFISNFSMDIEGQVYVGIVKEKAAAKAQYKAAVARGQSAGLVTANTRESQTFDVSVNVAAGGNVTFQLDYEELLKRRLSVYNHVIYADPGQIVDDCNIEVHISEPSGITLVEADAKSEKTKKQKNSFDLESISDVRIRRSSTQAYISYRPSRKEQKLLSRFNVKYDVTREQLGGDLLIRNGYFVHFFAPDHLPVIPKKVVFVIDRSGSMAGQKMRQTKEALRIILDDLKPQDQFNIITFSDNVKSWQSGELMTVNDFNIGRAKDFVNQIHAYGGTNFNSAAQDGVALLETVSMNPTNSLDGASMLILLTDGQPTSGVTSTSEIRRSLLERVAGRYSVFCLGFGPNVDHKFLDKLATENQGLSRRIYGDADAALQLKGFYDEVASPMLAHVIINYTGTPVVDVSKTSFDNFFEGSEILVVGRIIEPPSPRPRSEVLDALVGGDSVDGKVTLVTQGEQIPETFVDEEFSMEKIWAYLTVKQLLREKTFADRERKNEIDARVLRLSTTHNFVTDLTSMVVTKPSDDTVVVDDTTIPIPTPAVMPRIGGMSRYTSFGRSYGGYGSRGGSHRTSGGSYRFRHRSRGGSRFAGRLHVTSGRVIPMGASQSIQNHPLPMPGAGVYSPFLPSLQLPAFPLSTTTTATEAPTTTLPPTTTQATTLEPVPPPANPLGIASNCGSDTEITMSLNVTSPQHPGLYPTNTQCVWRFFKSTPAAVNPTQIKLTFPSFDLEDEANCSRDRVLVYPDFDAAQTNPEILTFCGFQSIPTVVNARDELVVVFQSDDVVQGRGFLINLQVEDFAI</sequence>
<evidence type="ECO:0000256" key="5">
    <source>
        <dbReference type="ARBA" id="ARBA00022729"/>
    </source>
</evidence>
<feature type="domain" description="VWFA" evidence="13">
    <location>
        <begin position="288"/>
        <end position="472"/>
    </location>
</feature>
<evidence type="ECO:0000256" key="3">
    <source>
        <dbReference type="ARBA" id="ARBA00022525"/>
    </source>
</evidence>
<keyword evidence="6" id="KW-0722">Serine protease inhibitor</keyword>
<dbReference type="PANTHER" id="PTHR10338">
    <property type="entry name" value="INTER-ALPHA-TRYPSIN INHIBITOR HEAVY CHAIN FAMILY MEMBER"/>
    <property type="match status" value="1"/>
</dbReference>
<dbReference type="InterPro" id="IPR035914">
    <property type="entry name" value="Sperma_CUB_dom_sf"/>
</dbReference>
<dbReference type="Pfam" id="PF00092">
    <property type="entry name" value="VWA"/>
    <property type="match status" value="1"/>
</dbReference>
<reference evidence="15" key="1">
    <citation type="submission" date="2020-04" db="EMBL/GenBank/DDBJ databases">
        <authorList>
            <person name="Neveu A P."/>
        </authorList>
    </citation>
    <scope>NUCLEOTIDE SEQUENCE</scope>
    <source>
        <tissue evidence="15">Whole embryo</tissue>
    </source>
</reference>
<evidence type="ECO:0000259" key="12">
    <source>
        <dbReference type="PROSITE" id="PS01180"/>
    </source>
</evidence>
<dbReference type="PANTHER" id="PTHR10338:SF108">
    <property type="entry name" value="INTER-ALPHA-TRYPSIN INHIBITOR HEAVY CHAIN H4-LIKE PROTEIN"/>
    <property type="match status" value="1"/>
</dbReference>
<dbReference type="SUPFAM" id="SSF53300">
    <property type="entry name" value="vWA-like"/>
    <property type="match status" value="1"/>
</dbReference>
<feature type="region of interest" description="Disordered" evidence="10">
    <location>
        <begin position="649"/>
        <end position="669"/>
    </location>
</feature>
<evidence type="ECO:0000256" key="1">
    <source>
        <dbReference type="ARBA" id="ARBA00004613"/>
    </source>
</evidence>
<evidence type="ECO:0000256" key="10">
    <source>
        <dbReference type="SAM" id="MobiDB-lite"/>
    </source>
</evidence>
<dbReference type="PROSITE" id="PS51468">
    <property type="entry name" value="VIT"/>
    <property type="match status" value="1"/>
</dbReference>
<feature type="compositionally biased region" description="Low complexity" evidence="10">
    <location>
        <begin position="726"/>
        <end position="747"/>
    </location>
</feature>
<dbReference type="AlphaFoldDB" id="A0A6F9DG23"/>
<dbReference type="InterPro" id="IPR002035">
    <property type="entry name" value="VWF_A"/>
</dbReference>
<dbReference type="Gene3D" id="3.40.50.410">
    <property type="entry name" value="von Willebrand factor, type A domain"/>
    <property type="match status" value="1"/>
</dbReference>
<comment type="subcellular location">
    <subcellularLocation>
        <location evidence="1">Secreted</location>
    </subcellularLocation>
</comment>
<organism evidence="15">
    <name type="scientific">Phallusia mammillata</name>
    <dbReference type="NCBI Taxonomy" id="59560"/>
    <lineage>
        <taxon>Eukaryota</taxon>
        <taxon>Metazoa</taxon>
        <taxon>Chordata</taxon>
        <taxon>Tunicata</taxon>
        <taxon>Ascidiacea</taxon>
        <taxon>Phlebobranchia</taxon>
        <taxon>Ascidiidae</taxon>
        <taxon>Phallusia</taxon>
    </lineage>
</organism>
<dbReference type="InterPro" id="IPR036465">
    <property type="entry name" value="vWFA_dom_sf"/>
</dbReference>
<dbReference type="FunFam" id="3.40.50.410:FF:000013">
    <property type="entry name" value="inter-alpha-trypsin inhibitor heavy chain H2"/>
    <property type="match status" value="1"/>
</dbReference>
<keyword evidence="3" id="KW-0964">Secreted</keyword>
<evidence type="ECO:0000313" key="15">
    <source>
        <dbReference type="EMBL" id="CAB3257367.1"/>
    </source>
</evidence>
<dbReference type="SMART" id="SM00609">
    <property type="entry name" value="VIT"/>
    <property type="match status" value="1"/>
</dbReference>
<keyword evidence="4" id="KW-0646">Protease inhibitor</keyword>
<proteinExistence type="evidence at transcript level"/>
<evidence type="ECO:0000259" key="14">
    <source>
        <dbReference type="PROSITE" id="PS51468"/>
    </source>
</evidence>
<dbReference type="InterPro" id="IPR000859">
    <property type="entry name" value="CUB_dom"/>
</dbReference>
<evidence type="ECO:0000256" key="7">
    <source>
        <dbReference type="ARBA" id="ARBA00023157"/>
    </source>
</evidence>
<feature type="chain" id="PRO_5026201543" evidence="11">
    <location>
        <begin position="23"/>
        <end position="886"/>
    </location>
</feature>
<dbReference type="GO" id="GO:0005576">
    <property type="term" value="C:extracellular region"/>
    <property type="evidence" value="ECO:0007669"/>
    <property type="project" value="UniProtKB-SubCell"/>
</dbReference>
<dbReference type="EMBL" id="LR786074">
    <property type="protein sequence ID" value="CAB3257367.1"/>
    <property type="molecule type" value="mRNA"/>
</dbReference>
<dbReference type="GO" id="GO:0004867">
    <property type="term" value="F:serine-type endopeptidase inhibitor activity"/>
    <property type="evidence" value="ECO:0007669"/>
    <property type="project" value="UniProtKB-KW"/>
</dbReference>
<accession>A0A6F9DG23</accession>
<dbReference type="Gene3D" id="2.60.120.290">
    <property type="entry name" value="Spermadhesin, CUB domain"/>
    <property type="match status" value="1"/>
</dbReference>
<keyword evidence="8" id="KW-0325">Glycoprotein</keyword>
<keyword evidence="5 11" id="KW-0732">Signal</keyword>
<evidence type="ECO:0000256" key="6">
    <source>
        <dbReference type="ARBA" id="ARBA00022900"/>
    </source>
</evidence>
<feature type="domain" description="VIT" evidence="14">
    <location>
        <begin position="33"/>
        <end position="162"/>
    </location>
</feature>
<name>A0A6F9DG23_9ASCI</name>
<gene>
    <name evidence="15" type="primary">Itih4</name>
</gene>
<feature type="domain" description="CUB" evidence="12">
    <location>
        <begin position="762"/>
        <end position="882"/>
    </location>
</feature>
<keyword evidence="7 9" id="KW-1015">Disulfide bond</keyword>
<dbReference type="SMART" id="SM00327">
    <property type="entry name" value="VWA"/>
    <property type="match status" value="1"/>
</dbReference>
<feature type="signal peptide" evidence="11">
    <location>
        <begin position="1"/>
        <end position="22"/>
    </location>
</feature>
<evidence type="ECO:0000256" key="8">
    <source>
        <dbReference type="ARBA" id="ARBA00023180"/>
    </source>
</evidence>
<dbReference type="SUPFAM" id="SSF49854">
    <property type="entry name" value="Spermadhesin, CUB domain"/>
    <property type="match status" value="1"/>
</dbReference>
<evidence type="ECO:0000256" key="9">
    <source>
        <dbReference type="PROSITE-ProRule" id="PRU00059"/>
    </source>
</evidence>
<dbReference type="InterPro" id="IPR050934">
    <property type="entry name" value="ITIH"/>
</dbReference>
<dbReference type="PROSITE" id="PS50234">
    <property type="entry name" value="VWFA"/>
    <property type="match status" value="1"/>
</dbReference>
<comment type="caution">
    <text evidence="9">Lacks conserved residue(s) required for the propagation of feature annotation.</text>
</comment>
<evidence type="ECO:0000256" key="2">
    <source>
        <dbReference type="ARBA" id="ARBA00010158"/>
    </source>
</evidence>
<feature type="region of interest" description="Disordered" evidence="10">
    <location>
        <begin position="726"/>
        <end position="751"/>
    </location>
</feature>
<dbReference type="Pfam" id="PF08487">
    <property type="entry name" value="VIT"/>
    <property type="match status" value="1"/>
</dbReference>
<dbReference type="CDD" id="cd00041">
    <property type="entry name" value="CUB"/>
    <property type="match status" value="1"/>
</dbReference>
<comment type="similarity">
    <text evidence="2">Belongs to the ITIH family.</text>
</comment>
<evidence type="ECO:0000256" key="4">
    <source>
        <dbReference type="ARBA" id="ARBA00022690"/>
    </source>
</evidence>
<evidence type="ECO:0000256" key="11">
    <source>
        <dbReference type="SAM" id="SignalP"/>
    </source>
</evidence>
<dbReference type="SMART" id="SM00042">
    <property type="entry name" value="CUB"/>
    <property type="match status" value="1"/>
</dbReference>